<feature type="domain" description="BSD" evidence="2">
    <location>
        <begin position="90"/>
        <end position="135"/>
    </location>
</feature>
<dbReference type="OrthoDB" id="47923at2759"/>
<gene>
    <name evidence="3" type="ORF">HHK36_013040</name>
</gene>
<dbReference type="Proteomes" id="UP000655225">
    <property type="component" value="Unassembled WGS sequence"/>
</dbReference>
<dbReference type="AlphaFoldDB" id="A0A835DG36"/>
<dbReference type="PANTHER" id="PTHR31923:SF3">
    <property type="entry name" value="BSD DOMAIN-CONTAINING PROTEIN"/>
    <property type="match status" value="1"/>
</dbReference>
<dbReference type="SUPFAM" id="SSF140383">
    <property type="entry name" value="BSD domain-like"/>
    <property type="match status" value="1"/>
</dbReference>
<dbReference type="InterPro" id="IPR005607">
    <property type="entry name" value="BSD_dom"/>
</dbReference>
<feature type="compositionally biased region" description="Low complexity" evidence="1">
    <location>
        <begin position="20"/>
        <end position="30"/>
    </location>
</feature>
<organism evidence="3 4">
    <name type="scientific">Tetracentron sinense</name>
    <name type="common">Spur-leaf</name>
    <dbReference type="NCBI Taxonomy" id="13715"/>
    <lineage>
        <taxon>Eukaryota</taxon>
        <taxon>Viridiplantae</taxon>
        <taxon>Streptophyta</taxon>
        <taxon>Embryophyta</taxon>
        <taxon>Tracheophyta</taxon>
        <taxon>Spermatophyta</taxon>
        <taxon>Magnoliopsida</taxon>
        <taxon>Trochodendrales</taxon>
        <taxon>Trochodendraceae</taxon>
        <taxon>Tetracentron</taxon>
    </lineage>
</organism>
<accession>A0A835DG36</accession>
<feature type="compositionally biased region" description="Polar residues" evidence="1">
    <location>
        <begin position="1"/>
        <end position="11"/>
    </location>
</feature>
<dbReference type="PROSITE" id="PS50858">
    <property type="entry name" value="BSD"/>
    <property type="match status" value="1"/>
</dbReference>
<evidence type="ECO:0000313" key="3">
    <source>
        <dbReference type="EMBL" id="KAF8402088.1"/>
    </source>
</evidence>
<dbReference type="Pfam" id="PF03909">
    <property type="entry name" value="BSD"/>
    <property type="match status" value="1"/>
</dbReference>
<protein>
    <recommendedName>
        <fullName evidence="2">BSD domain-containing protein</fullName>
    </recommendedName>
</protein>
<dbReference type="EMBL" id="JABCRI010000008">
    <property type="protein sequence ID" value="KAF8402088.1"/>
    <property type="molecule type" value="Genomic_DNA"/>
</dbReference>
<dbReference type="PANTHER" id="PTHR31923">
    <property type="entry name" value="BSD DOMAIN-CONTAINING PROTEIN"/>
    <property type="match status" value="1"/>
</dbReference>
<dbReference type="Gene3D" id="1.10.3970.10">
    <property type="entry name" value="BSD domain"/>
    <property type="match status" value="1"/>
</dbReference>
<comment type="caution">
    <text evidence="3">The sequence shown here is derived from an EMBL/GenBank/DDBJ whole genome shotgun (WGS) entry which is preliminary data.</text>
</comment>
<dbReference type="InterPro" id="IPR035925">
    <property type="entry name" value="BSD_dom_sf"/>
</dbReference>
<reference evidence="3 4" key="1">
    <citation type="submission" date="2020-04" db="EMBL/GenBank/DDBJ databases">
        <title>Plant Genome Project.</title>
        <authorList>
            <person name="Zhang R.-G."/>
        </authorList>
    </citation>
    <scope>NUCLEOTIDE SEQUENCE [LARGE SCALE GENOMIC DNA]</scope>
    <source>
        <strain evidence="3">YNK0</strain>
        <tissue evidence="3">Leaf</tissue>
    </source>
</reference>
<evidence type="ECO:0000259" key="2">
    <source>
        <dbReference type="PROSITE" id="PS50858"/>
    </source>
</evidence>
<dbReference type="OMA" id="IITSMAM"/>
<feature type="region of interest" description="Disordered" evidence="1">
    <location>
        <begin position="1"/>
        <end position="41"/>
    </location>
</feature>
<name>A0A835DG36_TETSI</name>
<keyword evidence="4" id="KW-1185">Reference proteome</keyword>
<evidence type="ECO:0000313" key="4">
    <source>
        <dbReference type="Proteomes" id="UP000655225"/>
    </source>
</evidence>
<sequence>MEVSSWFRQTLSWKKKKPEPSSTSPTTTIPHLDNGKEEEEQLGLTEQLRDFLKSFTLETFKNFPLLDDQATTTADESPTTSTNVRKDLSEWQEQHATLVLSKVKEISQLRFVLCPRHLKERQFWRIYFMLVKSYVSPYEMRAIRNAKLKRMGMKDEKSSDASAFEVEMAEAKQAASLSPLASSKHDLDSLV</sequence>
<evidence type="ECO:0000256" key="1">
    <source>
        <dbReference type="SAM" id="MobiDB-lite"/>
    </source>
</evidence>
<dbReference type="SMART" id="SM00751">
    <property type="entry name" value="BSD"/>
    <property type="match status" value="1"/>
</dbReference>
<proteinExistence type="predicted"/>